<dbReference type="Gene3D" id="3.20.20.100">
    <property type="entry name" value="NADP-dependent oxidoreductase domain"/>
    <property type="match status" value="1"/>
</dbReference>
<evidence type="ECO:0000313" key="3">
    <source>
        <dbReference type="EMBL" id="PSK36916.1"/>
    </source>
</evidence>
<dbReference type="AlphaFoldDB" id="A0A2P7YLS1"/>
<dbReference type="InterPro" id="IPR050791">
    <property type="entry name" value="Aldo-Keto_reductase"/>
</dbReference>
<dbReference type="PANTHER" id="PTHR43625:SF78">
    <property type="entry name" value="PYRIDOXAL REDUCTASE-RELATED"/>
    <property type="match status" value="1"/>
</dbReference>
<dbReference type="Proteomes" id="UP000241107">
    <property type="component" value="Unassembled WGS sequence"/>
</dbReference>
<dbReference type="Pfam" id="PF00248">
    <property type="entry name" value="Aldo_ket_red"/>
    <property type="match status" value="1"/>
</dbReference>
<evidence type="ECO:0000256" key="1">
    <source>
        <dbReference type="ARBA" id="ARBA00023002"/>
    </source>
</evidence>
<protein>
    <recommendedName>
        <fullName evidence="2">NADP-dependent oxidoreductase domain-containing protein</fullName>
    </recommendedName>
</protein>
<dbReference type="OrthoDB" id="37537at2759"/>
<dbReference type="GO" id="GO:0016491">
    <property type="term" value="F:oxidoreductase activity"/>
    <property type="evidence" value="ECO:0007669"/>
    <property type="project" value="UniProtKB-KW"/>
</dbReference>
<name>A0A2P7YLS1_9ASCO</name>
<dbReference type="STRING" id="418784.A0A2P7YLS1"/>
<dbReference type="VEuPathDB" id="FungiDB:C7M61_003781"/>
<gene>
    <name evidence="3" type="ORF">C7M61_003781</name>
</gene>
<feature type="domain" description="NADP-dependent oxidoreductase" evidence="2">
    <location>
        <begin position="10"/>
        <end position="322"/>
    </location>
</feature>
<dbReference type="SUPFAM" id="SSF51430">
    <property type="entry name" value="NAD(P)-linked oxidoreductase"/>
    <property type="match status" value="1"/>
</dbReference>
<evidence type="ECO:0000313" key="4">
    <source>
        <dbReference type="Proteomes" id="UP000241107"/>
    </source>
</evidence>
<keyword evidence="1" id="KW-0560">Oxidoreductase</keyword>
<proteinExistence type="predicted"/>
<organism evidence="3 4">
    <name type="scientific">Candidozyma pseudohaemuli</name>
    <dbReference type="NCBI Taxonomy" id="418784"/>
    <lineage>
        <taxon>Eukaryota</taxon>
        <taxon>Fungi</taxon>
        <taxon>Dikarya</taxon>
        <taxon>Ascomycota</taxon>
        <taxon>Saccharomycotina</taxon>
        <taxon>Pichiomycetes</taxon>
        <taxon>Metschnikowiaceae</taxon>
        <taxon>Candidozyma</taxon>
    </lineage>
</organism>
<dbReference type="InterPro" id="IPR036812">
    <property type="entry name" value="NAD(P)_OxRdtase_dom_sf"/>
</dbReference>
<accession>A0A2P7YLS1</accession>
<dbReference type="RefSeq" id="XP_024712789.1">
    <property type="nucleotide sequence ID" value="XM_024859115.1"/>
</dbReference>
<comment type="caution">
    <text evidence="3">The sequence shown here is derived from an EMBL/GenBank/DDBJ whole genome shotgun (WGS) entry which is preliminary data.</text>
</comment>
<dbReference type="GO" id="GO:0005737">
    <property type="term" value="C:cytoplasm"/>
    <property type="evidence" value="ECO:0007669"/>
    <property type="project" value="TreeGrafter"/>
</dbReference>
<dbReference type="InterPro" id="IPR023210">
    <property type="entry name" value="NADP_OxRdtase_dom"/>
</dbReference>
<reference evidence="3 4" key="1">
    <citation type="submission" date="2018-03" db="EMBL/GenBank/DDBJ databases">
        <title>Candida pseudohaemulonii genome assembly and annotation.</title>
        <authorList>
            <person name="Munoz J.F."/>
            <person name="Gade L.G."/>
            <person name="Chow N.A."/>
            <person name="Litvintseva A.P."/>
            <person name="Loparev V.N."/>
            <person name="Cuomo C.A."/>
        </authorList>
    </citation>
    <scope>NUCLEOTIDE SEQUENCE [LARGE SCALE GENOMIC DNA]</scope>
    <source>
        <strain evidence="3 4">B12108</strain>
    </source>
</reference>
<evidence type="ECO:0000259" key="2">
    <source>
        <dbReference type="Pfam" id="PF00248"/>
    </source>
</evidence>
<dbReference type="EMBL" id="PYFQ01000010">
    <property type="protein sequence ID" value="PSK36916.1"/>
    <property type="molecule type" value="Genomic_DNA"/>
</dbReference>
<dbReference type="GeneID" id="36567169"/>
<sequence>MSVQIPGKFAYGTMSMTWTPEPISNEQGFECLKHAIEKHNTQLIVGGEFYGPNDINMKLKEEFWKKYGANYPDLIVSMKGGFNLQKFAPDGSKESVTKSIEKLASYFPSDKSKRPKLLFEVARVDPTIPYEQTIGYINEFVEKGIIDGISLSEVGAGSIQKALSVAPVSVVEVEFHLMCQDILHNGVLEELSKHNIPVIAYSPLNRGFLTEFAANDLEGYLKLCNRPGDIRGGLGKFSGDNFWHNAKLVKALQEYAHKKGTTLESLSLLWISSVGGSENLYGIRKIPKILPITSGTTVPKIDRNLGSPIELTRQDLEEIKAICDAHPVKGYRYNEQAEALSFA</sequence>
<dbReference type="PANTHER" id="PTHR43625">
    <property type="entry name" value="AFLATOXIN B1 ALDEHYDE REDUCTASE"/>
    <property type="match status" value="1"/>
</dbReference>
<keyword evidence="4" id="KW-1185">Reference proteome</keyword>